<dbReference type="AlphaFoldDB" id="A0A8H7IPV0"/>
<accession>A0A8H7IPV0</accession>
<sequence>MCVEHLDRLMQEKMEEWRQVKRSQVKLWMLINTIGMSNCVPEVKQWAPIVRDFKMGDDMLELVQKPLHRKNFELERKIANQRLPPSSTWIILEAVYNWMVSAIQQVVNFTSCDRTTAARILRNHNWNAEQAINGYVPTRVLASTHRPN</sequence>
<reference evidence="1" key="2">
    <citation type="journal article" date="2018" name="DNA Res.">
        <title>Comparative genome and transcriptome analyses reveal adaptations to opportunistic infections in woody plant degrading pathogens of Botryosphaeriaceae.</title>
        <authorList>
            <person name="Yan J.Y."/>
            <person name="Zhao W.S."/>
            <person name="Chen Z."/>
            <person name="Xing Q.K."/>
            <person name="Zhang W."/>
            <person name="Chethana K.W.T."/>
            <person name="Xue M.F."/>
            <person name="Xu J.P."/>
            <person name="Phillips A.J.L."/>
            <person name="Wang Y."/>
            <person name="Liu J.H."/>
            <person name="Liu M."/>
            <person name="Zhou Y."/>
            <person name="Jayawardena R.S."/>
            <person name="Manawasinghe I.S."/>
            <person name="Huang J.B."/>
            <person name="Qiao G.H."/>
            <person name="Fu C.Y."/>
            <person name="Guo F.F."/>
            <person name="Dissanayake A.J."/>
            <person name="Peng Y.L."/>
            <person name="Hyde K.D."/>
            <person name="Li X.H."/>
        </authorList>
    </citation>
    <scope>NUCLEOTIDE SEQUENCE</scope>
    <source>
        <strain evidence="1">CSS-01s</strain>
    </source>
</reference>
<evidence type="ECO:0000313" key="1">
    <source>
        <dbReference type="EMBL" id="KAF9629536.1"/>
    </source>
</evidence>
<evidence type="ECO:0000313" key="2">
    <source>
        <dbReference type="Proteomes" id="UP000627934"/>
    </source>
</evidence>
<dbReference type="EMBL" id="MDYX01000024">
    <property type="protein sequence ID" value="KAF9629536.1"/>
    <property type="molecule type" value="Genomic_DNA"/>
</dbReference>
<protein>
    <submittedName>
        <fullName evidence="1">Defective in cullin neddylation protein 1 protein</fullName>
    </submittedName>
</protein>
<organism evidence="1 2">
    <name type="scientific">Lasiodiplodia theobromae</name>
    <dbReference type="NCBI Taxonomy" id="45133"/>
    <lineage>
        <taxon>Eukaryota</taxon>
        <taxon>Fungi</taxon>
        <taxon>Dikarya</taxon>
        <taxon>Ascomycota</taxon>
        <taxon>Pezizomycotina</taxon>
        <taxon>Dothideomycetes</taxon>
        <taxon>Dothideomycetes incertae sedis</taxon>
        <taxon>Botryosphaeriales</taxon>
        <taxon>Botryosphaeriaceae</taxon>
        <taxon>Lasiodiplodia</taxon>
    </lineage>
</organism>
<dbReference type="Pfam" id="PF14555">
    <property type="entry name" value="UBA_4"/>
    <property type="match status" value="1"/>
</dbReference>
<name>A0A8H7IPV0_9PEZI</name>
<dbReference type="CDD" id="cd14273">
    <property type="entry name" value="UBA_TAP-C_like"/>
    <property type="match status" value="1"/>
</dbReference>
<dbReference type="SUPFAM" id="SSF46934">
    <property type="entry name" value="UBA-like"/>
    <property type="match status" value="1"/>
</dbReference>
<proteinExistence type="predicted"/>
<dbReference type="Gene3D" id="1.10.8.10">
    <property type="entry name" value="DNA helicase RuvA subunit, C-terminal domain"/>
    <property type="match status" value="1"/>
</dbReference>
<reference evidence="1" key="1">
    <citation type="submission" date="2016-08" db="EMBL/GenBank/DDBJ databases">
        <authorList>
            <person name="Yan J."/>
        </authorList>
    </citation>
    <scope>NUCLEOTIDE SEQUENCE</scope>
    <source>
        <strain evidence="1">CSS-01s</strain>
    </source>
</reference>
<dbReference type="InterPro" id="IPR009060">
    <property type="entry name" value="UBA-like_sf"/>
</dbReference>
<dbReference type="Proteomes" id="UP000627934">
    <property type="component" value="Unassembled WGS sequence"/>
</dbReference>
<gene>
    <name evidence="1" type="ORF">BFW01_g10739</name>
</gene>
<comment type="caution">
    <text evidence="1">The sequence shown here is derived from an EMBL/GenBank/DDBJ whole genome shotgun (WGS) entry which is preliminary data.</text>
</comment>